<reference evidence="1" key="1">
    <citation type="submission" date="2023-03" db="EMBL/GenBank/DDBJ databases">
        <title>Electrophorus voltai genome.</title>
        <authorList>
            <person name="Bian C."/>
        </authorList>
    </citation>
    <scope>NUCLEOTIDE SEQUENCE</scope>
    <source>
        <strain evidence="1">CB-2022</strain>
        <tissue evidence="1">Muscle</tissue>
    </source>
</reference>
<name>A0AAD8Z405_9TELE</name>
<keyword evidence="2" id="KW-1185">Reference proteome</keyword>
<gene>
    <name evidence="1" type="ORF">P4O66_001861</name>
</gene>
<dbReference type="InterPro" id="IPR052090">
    <property type="entry name" value="Cytolytic_pore-forming_toxin"/>
</dbReference>
<dbReference type="Proteomes" id="UP001239994">
    <property type="component" value="Unassembled WGS sequence"/>
</dbReference>
<dbReference type="PANTHER" id="PTHR31594">
    <property type="entry name" value="AIG1-TYPE G DOMAIN-CONTAINING PROTEIN"/>
    <property type="match status" value="1"/>
</dbReference>
<dbReference type="Gene3D" id="1.20.58.1200">
    <property type="entry name" value="RNA silencing suppressor P21, N-terminal domain"/>
    <property type="match status" value="2"/>
</dbReference>
<protein>
    <submittedName>
        <fullName evidence="1">Uncharacterized protein</fullName>
    </submittedName>
</protein>
<accession>A0AAD8Z405</accession>
<dbReference type="PANTHER" id="PTHR31594:SF16">
    <property type="entry name" value="SI:CH211-281L24.3"/>
    <property type="match status" value="1"/>
</dbReference>
<proteinExistence type="predicted"/>
<dbReference type="EMBL" id="JAROKS010000019">
    <property type="protein sequence ID" value="KAK1792081.1"/>
    <property type="molecule type" value="Genomic_DNA"/>
</dbReference>
<comment type="caution">
    <text evidence="1">The sequence shown here is derived from an EMBL/GenBank/DDBJ whole genome shotgun (WGS) entry which is preliminary data.</text>
</comment>
<evidence type="ECO:0000313" key="2">
    <source>
        <dbReference type="Proteomes" id="UP001239994"/>
    </source>
</evidence>
<dbReference type="AlphaFoldDB" id="A0AAD8Z405"/>
<dbReference type="SUPFAM" id="SSF52047">
    <property type="entry name" value="RNI-like"/>
    <property type="match status" value="1"/>
</dbReference>
<dbReference type="InterPro" id="IPR032675">
    <property type="entry name" value="LRR_dom_sf"/>
</dbReference>
<dbReference type="Gene3D" id="3.80.10.10">
    <property type="entry name" value="Ribonuclease Inhibitor"/>
    <property type="match status" value="1"/>
</dbReference>
<organism evidence="1 2">
    <name type="scientific">Electrophorus voltai</name>
    <dbReference type="NCBI Taxonomy" id="2609070"/>
    <lineage>
        <taxon>Eukaryota</taxon>
        <taxon>Metazoa</taxon>
        <taxon>Chordata</taxon>
        <taxon>Craniata</taxon>
        <taxon>Vertebrata</taxon>
        <taxon>Euteleostomi</taxon>
        <taxon>Actinopterygii</taxon>
        <taxon>Neopterygii</taxon>
        <taxon>Teleostei</taxon>
        <taxon>Ostariophysi</taxon>
        <taxon>Gymnotiformes</taxon>
        <taxon>Gymnotoidei</taxon>
        <taxon>Gymnotidae</taxon>
        <taxon>Electrophorus</taxon>
    </lineage>
</organism>
<sequence length="673" mass="75962">METALMLAMKSLAQDMEVGLLALVAFGISWGALGGAASRFGEFFYDDEDKKMEAVEFLLKLTVAAAEFDAATGESFTKLLTSVCSYTTFPFRDDDDDDDDCIEQKCFTDFLLDLYSHVKDSETQTGRSVLPALQPVYQSAPAVWKIDLLERKTSLFLEVLKLQTGKKPVELRGWSDEESEVRSFLQCLPYISQLRFEHPFYYNLHKRRSGLEFLLKLTVAAAECDAATGESFTKLLTSVCSYTTFPLDGHDENDSSKKQCDFLLDLFSQVKDYETQTGRSVLPALQPVYQSAPAVWYIDLSERKTSLFLEVLKLQTGKKPVELRGWSDEESEVRSFLQCLPYISQLSTQQTEGALSRVLSSLASLLRLWHVQCLNLTEYKMEAQSLTVLLCHQGPLTIRLRKETLQHLVVVVYEAQEEELTRCFLKKVGGDLTSCTLNWEVIHYFLQYQTVTVDFRKSSIKQQNPRDLLPVLARLQIRSVDRLLLLRLLHCCSVSDLQQGAAAADLLSALQHRLDFSCSSALDLTADTQTHTLTLSTEDCTVVSMVIQRAHTHTQLTLHDCEIEEPGVEQLFPILHTVTLHCSKATLLQFLSLVHVGTELECVRRAMALSRALGEMVDLSQTRLDQQTCRSLALFLEHSEGLSELDLSHCQLTDHCLQMLFPHLHKAHVLDAT</sequence>
<evidence type="ECO:0000313" key="1">
    <source>
        <dbReference type="EMBL" id="KAK1792081.1"/>
    </source>
</evidence>